<sequence length="139" mass="15629">CRFIGRDDLATDPRFHNDLARWEYRDTLDPIVREWVASQTAKEVIDIAEKIPIPCGICYEHTEVAHDPQVKALKMLTEVPSPDGKSKVLVTSPPLRMSETPPKIERSFPAIGQHNEEIYCGLLGYSGEDLGKLKEEGVI</sequence>
<name>X1TB42_9ZZZZ</name>
<dbReference type="PANTHER" id="PTHR48207">
    <property type="entry name" value="SUCCINATE--HYDROXYMETHYLGLUTARATE COA-TRANSFERASE"/>
    <property type="match status" value="1"/>
</dbReference>
<evidence type="ECO:0008006" key="4">
    <source>
        <dbReference type="Google" id="ProtNLM"/>
    </source>
</evidence>
<reference evidence="3" key="1">
    <citation type="journal article" date="2014" name="Front. Microbiol.">
        <title>High frequency of phylogenetically diverse reductive dehalogenase-homologous genes in deep subseafloor sedimentary metagenomes.</title>
        <authorList>
            <person name="Kawai M."/>
            <person name="Futagami T."/>
            <person name="Toyoda A."/>
            <person name="Takaki Y."/>
            <person name="Nishi S."/>
            <person name="Hori S."/>
            <person name="Arai W."/>
            <person name="Tsubouchi T."/>
            <person name="Morono Y."/>
            <person name="Uchiyama I."/>
            <person name="Ito T."/>
            <person name="Fujiyama A."/>
            <person name="Inagaki F."/>
            <person name="Takami H."/>
        </authorList>
    </citation>
    <scope>NUCLEOTIDE SEQUENCE</scope>
    <source>
        <strain evidence="3">Expedition CK06-06</strain>
    </source>
</reference>
<dbReference type="AlphaFoldDB" id="X1TB42"/>
<dbReference type="InterPro" id="IPR044855">
    <property type="entry name" value="CoA-Trfase_III_dom3_sf"/>
</dbReference>
<dbReference type="Pfam" id="PF02515">
    <property type="entry name" value="CoA_transf_3"/>
    <property type="match status" value="1"/>
</dbReference>
<protein>
    <recommendedName>
        <fullName evidence="4">Formyl-CoA transferase</fullName>
    </recommendedName>
</protein>
<dbReference type="InterPro" id="IPR003673">
    <property type="entry name" value="CoA-Trfase_fam_III"/>
</dbReference>
<dbReference type="Gene3D" id="3.30.1540.10">
    <property type="entry name" value="formyl-coa transferase, domain 3"/>
    <property type="match status" value="1"/>
</dbReference>
<feature type="non-terminal residue" evidence="3">
    <location>
        <position position="1"/>
    </location>
</feature>
<feature type="region of interest" description="Disordered" evidence="2">
    <location>
        <begin position="81"/>
        <end position="102"/>
    </location>
</feature>
<dbReference type="EMBL" id="BARW01021413">
    <property type="protein sequence ID" value="GAI88586.1"/>
    <property type="molecule type" value="Genomic_DNA"/>
</dbReference>
<keyword evidence="1" id="KW-0808">Transferase</keyword>
<gene>
    <name evidence="3" type="ORF">S12H4_35966</name>
</gene>
<dbReference type="SUPFAM" id="SSF89796">
    <property type="entry name" value="CoA-transferase family III (CaiB/BaiF)"/>
    <property type="match status" value="1"/>
</dbReference>
<dbReference type="Gene3D" id="3.40.50.10540">
    <property type="entry name" value="Crotonobetainyl-coa:carnitine coa-transferase, domain 1"/>
    <property type="match status" value="1"/>
</dbReference>
<dbReference type="PANTHER" id="PTHR48207:SF3">
    <property type="entry name" value="SUCCINATE--HYDROXYMETHYLGLUTARATE COA-TRANSFERASE"/>
    <property type="match status" value="1"/>
</dbReference>
<dbReference type="GO" id="GO:0008410">
    <property type="term" value="F:CoA-transferase activity"/>
    <property type="evidence" value="ECO:0007669"/>
    <property type="project" value="TreeGrafter"/>
</dbReference>
<comment type="caution">
    <text evidence="3">The sequence shown here is derived from an EMBL/GenBank/DDBJ whole genome shotgun (WGS) entry which is preliminary data.</text>
</comment>
<evidence type="ECO:0000256" key="2">
    <source>
        <dbReference type="SAM" id="MobiDB-lite"/>
    </source>
</evidence>
<accession>X1TB42</accession>
<evidence type="ECO:0000313" key="3">
    <source>
        <dbReference type="EMBL" id="GAI88586.1"/>
    </source>
</evidence>
<dbReference type="InterPro" id="IPR023606">
    <property type="entry name" value="CoA-Trfase_III_dom_1_sf"/>
</dbReference>
<dbReference type="InterPro" id="IPR050483">
    <property type="entry name" value="CoA-transferase_III_domain"/>
</dbReference>
<evidence type="ECO:0000256" key="1">
    <source>
        <dbReference type="ARBA" id="ARBA00022679"/>
    </source>
</evidence>
<organism evidence="3">
    <name type="scientific">marine sediment metagenome</name>
    <dbReference type="NCBI Taxonomy" id="412755"/>
    <lineage>
        <taxon>unclassified sequences</taxon>
        <taxon>metagenomes</taxon>
        <taxon>ecological metagenomes</taxon>
    </lineage>
</organism>
<proteinExistence type="predicted"/>